<dbReference type="InterPro" id="IPR000299">
    <property type="entry name" value="FERM_domain"/>
</dbReference>
<sequence length="129" mass="15248">LRRKKGNSLLFLPNVLKVYLENGQTKAFKFEPSTTVKDIVMTLKEKLSLRNIEHFSLVLEQLYSVTKLLLLHDEEKIQQVVQKKESRDFRCLFRVCFIPKLPETLLQDDQTAFEYLYLQVYCGTRNLYG</sequence>
<feature type="domain" description="FERM" evidence="1">
    <location>
        <begin position="14"/>
        <end position="129"/>
    </location>
</feature>
<proteinExistence type="predicted"/>
<name>A0A3Q2Y1J7_HIPCM</name>
<dbReference type="PROSITE" id="PS50057">
    <property type="entry name" value="FERM_3"/>
    <property type="match status" value="1"/>
</dbReference>
<dbReference type="Gene3D" id="3.10.20.90">
    <property type="entry name" value="Phosphatidylinositol 3-kinase Catalytic Subunit, Chain A, domain 1"/>
    <property type="match status" value="1"/>
</dbReference>
<dbReference type="AlphaFoldDB" id="A0A3Q2Y1J7"/>
<reference evidence="2" key="1">
    <citation type="submission" date="2025-08" db="UniProtKB">
        <authorList>
            <consortium name="Ensembl"/>
        </authorList>
    </citation>
    <scope>IDENTIFICATION</scope>
</reference>
<dbReference type="InterPro" id="IPR029071">
    <property type="entry name" value="Ubiquitin-like_domsf"/>
</dbReference>
<dbReference type="SUPFAM" id="SSF54236">
    <property type="entry name" value="Ubiquitin-like"/>
    <property type="match status" value="1"/>
</dbReference>
<dbReference type="Proteomes" id="UP000264820">
    <property type="component" value="Unplaced"/>
</dbReference>
<dbReference type="Ensembl" id="ENSHCOT00000017221.1">
    <property type="protein sequence ID" value="ENSHCOP00000010722.1"/>
    <property type="gene ID" value="ENSHCOG00000013390.1"/>
</dbReference>
<evidence type="ECO:0000313" key="2">
    <source>
        <dbReference type="Ensembl" id="ENSHCOP00000010722.1"/>
    </source>
</evidence>
<dbReference type="PANTHER" id="PTHR46221">
    <property type="entry name" value="FERM AND PDZ DOMAIN-CONTAINING PROTEIN FAMILY MEMBER"/>
    <property type="match status" value="1"/>
</dbReference>
<keyword evidence="3" id="KW-1185">Reference proteome</keyword>
<dbReference type="Pfam" id="PF21989">
    <property type="entry name" value="RA_2"/>
    <property type="match status" value="1"/>
</dbReference>
<evidence type="ECO:0000259" key="1">
    <source>
        <dbReference type="PROSITE" id="PS50057"/>
    </source>
</evidence>
<accession>A0A3Q2Y1J7</accession>
<reference evidence="2" key="2">
    <citation type="submission" date="2025-09" db="UniProtKB">
        <authorList>
            <consortium name="Ensembl"/>
        </authorList>
    </citation>
    <scope>IDENTIFICATION</scope>
</reference>
<organism evidence="2 3">
    <name type="scientific">Hippocampus comes</name>
    <name type="common">Tiger tail seahorse</name>
    <dbReference type="NCBI Taxonomy" id="109280"/>
    <lineage>
        <taxon>Eukaryota</taxon>
        <taxon>Metazoa</taxon>
        <taxon>Chordata</taxon>
        <taxon>Craniata</taxon>
        <taxon>Vertebrata</taxon>
        <taxon>Euteleostomi</taxon>
        <taxon>Actinopterygii</taxon>
        <taxon>Neopterygii</taxon>
        <taxon>Teleostei</taxon>
        <taxon>Neoteleostei</taxon>
        <taxon>Acanthomorphata</taxon>
        <taxon>Syngnathiaria</taxon>
        <taxon>Syngnathiformes</taxon>
        <taxon>Syngnathoidei</taxon>
        <taxon>Syngnathidae</taxon>
        <taxon>Hippocampus</taxon>
    </lineage>
</organism>
<evidence type="ECO:0000313" key="3">
    <source>
        <dbReference type="Proteomes" id="UP000264820"/>
    </source>
</evidence>
<dbReference type="STRING" id="109280.ENSHCOP00000010722"/>
<dbReference type="GeneTree" id="ENSGT00950000183035"/>
<dbReference type="PANTHER" id="PTHR46221:SF2">
    <property type="entry name" value="FERM AND PDZ DOMAIN-CONTAINING PROTEIN 1"/>
    <property type="match status" value="1"/>
</dbReference>
<protein>
    <submittedName>
        <fullName evidence="2">FERM and PDZ domain containing 1a</fullName>
    </submittedName>
</protein>